<keyword evidence="5 7" id="KW-1133">Transmembrane helix</keyword>
<proteinExistence type="predicted"/>
<dbReference type="Gene3D" id="1.10.3720.10">
    <property type="entry name" value="MetI-like"/>
    <property type="match status" value="1"/>
</dbReference>
<keyword evidence="2" id="KW-0813">Transport</keyword>
<feature type="transmembrane region" description="Helical" evidence="7">
    <location>
        <begin position="40"/>
        <end position="62"/>
    </location>
</feature>
<feature type="transmembrane region" description="Helical" evidence="7">
    <location>
        <begin position="6"/>
        <end position="28"/>
    </location>
</feature>
<keyword evidence="4 7" id="KW-0812">Transmembrane</keyword>
<protein>
    <submittedName>
        <fullName evidence="9">Unannotated protein</fullName>
    </submittedName>
</protein>
<dbReference type="AlphaFoldDB" id="A0A6J6E5P1"/>
<feature type="transmembrane region" description="Helical" evidence="7">
    <location>
        <begin position="98"/>
        <end position="119"/>
    </location>
</feature>
<evidence type="ECO:0000313" key="9">
    <source>
        <dbReference type="EMBL" id="CAB4568728.1"/>
    </source>
</evidence>
<gene>
    <name evidence="9" type="ORF">UFOPK1493_02256</name>
</gene>
<organism evidence="9">
    <name type="scientific">freshwater metagenome</name>
    <dbReference type="NCBI Taxonomy" id="449393"/>
    <lineage>
        <taxon>unclassified sequences</taxon>
        <taxon>metagenomes</taxon>
        <taxon>ecological metagenomes</taxon>
    </lineage>
</organism>
<evidence type="ECO:0000256" key="4">
    <source>
        <dbReference type="ARBA" id="ARBA00022692"/>
    </source>
</evidence>
<dbReference type="Pfam" id="PF00528">
    <property type="entry name" value="BPD_transp_1"/>
    <property type="match status" value="1"/>
</dbReference>
<dbReference type="EMBL" id="CAEZSR010000086">
    <property type="protein sequence ID" value="CAB4568728.1"/>
    <property type="molecule type" value="Genomic_DNA"/>
</dbReference>
<evidence type="ECO:0000256" key="6">
    <source>
        <dbReference type="ARBA" id="ARBA00023136"/>
    </source>
</evidence>
<dbReference type="PANTHER" id="PTHR30193">
    <property type="entry name" value="ABC TRANSPORTER PERMEASE PROTEIN"/>
    <property type="match status" value="1"/>
</dbReference>
<accession>A0A6J6E5P1</accession>
<evidence type="ECO:0000259" key="8">
    <source>
        <dbReference type="PROSITE" id="PS50928"/>
    </source>
</evidence>
<feature type="transmembrane region" description="Helical" evidence="7">
    <location>
        <begin position="195"/>
        <end position="217"/>
    </location>
</feature>
<evidence type="ECO:0000256" key="3">
    <source>
        <dbReference type="ARBA" id="ARBA00022475"/>
    </source>
</evidence>
<sequence length="329" mass="36167">MGDIFSSLGLVVVGIAIFVTVIGALYWLASQLPEPWRERARTAVFIGPGLILLLGLVIPALLNFRFSFLDRDEEWYGLGNYRDVFTNGNNIKVLTNTLWWGILVTGISTVIGVVIARFADRMRGEPIAKAAIFLPTAISMVGAGIIWNFVYSPREYGLLNSLIQLWPGEQEVTFFLQDPKLFGIQSDWVPGLNSLLIMVVIIWIQAGFATVVISAALKGVPDDLVEAARIDGATERQAFFKVVLPYIKGTIITVMTTTVIAVLKIFDIIQTMGKGGSFGTSTMANEMYEQAFPQDNEGLGAAWAVLLFIAVAPIVYVNARNQRAMREGR</sequence>
<evidence type="ECO:0000256" key="5">
    <source>
        <dbReference type="ARBA" id="ARBA00022989"/>
    </source>
</evidence>
<dbReference type="PANTHER" id="PTHR30193:SF18">
    <property type="entry name" value="OSMOPROTECTIVE COMPOUNDS UPTAKE PERMEASE PROTEIN GGTC"/>
    <property type="match status" value="1"/>
</dbReference>
<keyword evidence="3" id="KW-1003">Cell membrane</keyword>
<feature type="transmembrane region" description="Helical" evidence="7">
    <location>
        <begin position="238"/>
        <end position="263"/>
    </location>
</feature>
<feature type="domain" description="ABC transmembrane type-1" evidence="8">
    <location>
        <begin position="94"/>
        <end position="318"/>
    </location>
</feature>
<name>A0A6J6E5P1_9ZZZZ</name>
<comment type="subcellular location">
    <subcellularLocation>
        <location evidence="1">Cell membrane</location>
        <topology evidence="1">Multi-pass membrane protein</topology>
    </subcellularLocation>
</comment>
<dbReference type="SUPFAM" id="SSF161098">
    <property type="entry name" value="MetI-like"/>
    <property type="match status" value="1"/>
</dbReference>
<evidence type="ECO:0000256" key="1">
    <source>
        <dbReference type="ARBA" id="ARBA00004651"/>
    </source>
</evidence>
<dbReference type="InterPro" id="IPR000515">
    <property type="entry name" value="MetI-like"/>
</dbReference>
<dbReference type="InterPro" id="IPR051393">
    <property type="entry name" value="ABC_transporter_permease"/>
</dbReference>
<feature type="transmembrane region" description="Helical" evidence="7">
    <location>
        <begin position="301"/>
        <end position="319"/>
    </location>
</feature>
<feature type="transmembrane region" description="Helical" evidence="7">
    <location>
        <begin position="131"/>
        <end position="150"/>
    </location>
</feature>
<reference evidence="9" key="1">
    <citation type="submission" date="2020-05" db="EMBL/GenBank/DDBJ databases">
        <authorList>
            <person name="Chiriac C."/>
            <person name="Salcher M."/>
            <person name="Ghai R."/>
            <person name="Kavagutti S V."/>
        </authorList>
    </citation>
    <scope>NUCLEOTIDE SEQUENCE</scope>
</reference>
<dbReference type="InterPro" id="IPR035906">
    <property type="entry name" value="MetI-like_sf"/>
</dbReference>
<dbReference type="GO" id="GO:0055085">
    <property type="term" value="P:transmembrane transport"/>
    <property type="evidence" value="ECO:0007669"/>
    <property type="project" value="InterPro"/>
</dbReference>
<dbReference type="PROSITE" id="PS50928">
    <property type="entry name" value="ABC_TM1"/>
    <property type="match status" value="1"/>
</dbReference>
<keyword evidence="6 7" id="KW-0472">Membrane</keyword>
<evidence type="ECO:0000256" key="7">
    <source>
        <dbReference type="SAM" id="Phobius"/>
    </source>
</evidence>
<dbReference type="GO" id="GO:0005886">
    <property type="term" value="C:plasma membrane"/>
    <property type="evidence" value="ECO:0007669"/>
    <property type="project" value="UniProtKB-SubCell"/>
</dbReference>
<evidence type="ECO:0000256" key="2">
    <source>
        <dbReference type="ARBA" id="ARBA00022448"/>
    </source>
</evidence>
<dbReference type="CDD" id="cd06261">
    <property type="entry name" value="TM_PBP2"/>
    <property type="match status" value="1"/>
</dbReference>